<proteinExistence type="predicted"/>
<protein>
    <recommendedName>
        <fullName evidence="1">Exonuclease domain-containing protein</fullName>
    </recommendedName>
</protein>
<dbReference type="InterPro" id="IPR036397">
    <property type="entry name" value="RNaseH_sf"/>
</dbReference>
<comment type="caution">
    <text evidence="2">The sequence shown here is derived from an EMBL/GenBank/DDBJ whole genome shotgun (WGS) entry which is preliminary data.</text>
</comment>
<dbReference type="CDD" id="cd06130">
    <property type="entry name" value="DNA_pol_III_epsilon_like"/>
    <property type="match status" value="1"/>
</dbReference>
<reference evidence="3" key="1">
    <citation type="journal article" date="2019" name="Int. J. Syst. Evol. Microbiol.">
        <title>The Global Catalogue of Microorganisms (GCM) 10K type strain sequencing project: providing services to taxonomists for standard genome sequencing and annotation.</title>
        <authorList>
            <consortium name="The Broad Institute Genomics Platform"/>
            <consortium name="The Broad Institute Genome Sequencing Center for Infectious Disease"/>
            <person name="Wu L."/>
            <person name="Ma J."/>
        </authorList>
    </citation>
    <scope>NUCLEOTIDE SEQUENCE [LARGE SCALE GENOMIC DNA]</scope>
    <source>
        <strain evidence="3">CGMCC 1.12922</strain>
    </source>
</reference>
<accession>A0ABQ1Q8V8</accession>
<dbReference type="Pfam" id="PF00929">
    <property type="entry name" value="RNase_T"/>
    <property type="match status" value="1"/>
</dbReference>
<dbReference type="RefSeq" id="WP_229737986.1">
    <property type="nucleotide sequence ID" value="NZ_BMGI01000001.1"/>
</dbReference>
<evidence type="ECO:0000313" key="2">
    <source>
        <dbReference type="EMBL" id="GGD19483.1"/>
    </source>
</evidence>
<keyword evidence="3" id="KW-1185">Reference proteome</keyword>
<name>A0ABQ1Q8V8_9RHOB</name>
<dbReference type="EMBL" id="BMGI01000001">
    <property type="protein sequence ID" value="GGD19483.1"/>
    <property type="molecule type" value="Genomic_DNA"/>
</dbReference>
<dbReference type="PANTHER" id="PTHR30231">
    <property type="entry name" value="DNA POLYMERASE III SUBUNIT EPSILON"/>
    <property type="match status" value="1"/>
</dbReference>
<feature type="domain" description="Exonuclease" evidence="1">
    <location>
        <begin position="204"/>
        <end position="365"/>
    </location>
</feature>
<evidence type="ECO:0000313" key="3">
    <source>
        <dbReference type="Proteomes" id="UP000617355"/>
    </source>
</evidence>
<dbReference type="SUPFAM" id="SSF53098">
    <property type="entry name" value="Ribonuclease H-like"/>
    <property type="match status" value="1"/>
</dbReference>
<gene>
    <name evidence="2" type="ORF">GCM10011358_00090</name>
</gene>
<dbReference type="Gene3D" id="3.30.420.10">
    <property type="entry name" value="Ribonuclease H-like superfamily/Ribonuclease H"/>
    <property type="match status" value="1"/>
</dbReference>
<dbReference type="InterPro" id="IPR013520">
    <property type="entry name" value="Ribonucl_H"/>
</dbReference>
<dbReference type="SMART" id="SM00479">
    <property type="entry name" value="EXOIII"/>
    <property type="match status" value="1"/>
</dbReference>
<organism evidence="2 3">
    <name type="scientific">Sinisalibacter lacisalsi</name>
    <dbReference type="NCBI Taxonomy" id="1526570"/>
    <lineage>
        <taxon>Bacteria</taxon>
        <taxon>Pseudomonadati</taxon>
        <taxon>Pseudomonadota</taxon>
        <taxon>Alphaproteobacteria</taxon>
        <taxon>Rhodobacterales</taxon>
        <taxon>Roseobacteraceae</taxon>
        <taxon>Sinisalibacter</taxon>
    </lineage>
</organism>
<dbReference type="PANTHER" id="PTHR30231:SF42">
    <property type="entry name" value="EXONUCLEASE"/>
    <property type="match status" value="1"/>
</dbReference>
<evidence type="ECO:0000259" key="1">
    <source>
        <dbReference type="SMART" id="SM00479"/>
    </source>
</evidence>
<dbReference type="InterPro" id="IPR012337">
    <property type="entry name" value="RNaseH-like_sf"/>
</dbReference>
<dbReference type="Proteomes" id="UP000617355">
    <property type="component" value="Unassembled WGS sequence"/>
</dbReference>
<sequence>MAHSPEVILAQLQNMTPARTFEAPKDARGIYGLIDHAGDLRYIGSTKSSKQSFYVRIHEKHRTGSEGMSHYFSEMYNTGRMWRTRKDPATEADGKIAKALRNTFIAEYCRAVWVALPDDADIAGLEDAVIALAPAEARKWNRRGSERYDEPEDLVDTLIEKVGLGVAERAAIDRQRARYLAVEEKVAPAQIAPILPSFPKGPFRFFALDVETANGQRSSICQVGVACVRTDGSIETWVSYVNPRTLDWSCTGIHGITKHTVKGAPQFEQVLAVIAPELKGQIVYQHSGFDRSAINAACDRDGLDAPEWAWRDSVKIARQAWPELKGNGGHGLASLKNHLGLVFSHHDAGEDARAAAEVVLRAQGA</sequence>